<evidence type="ECO:0008006" key="4">
    <source>
        <dbReference type="Google" id="ProtNLM"/>
    </source>
</evidence>
<keyword evidence="3" id="KW-1185">Reference proteome</keyword>
<dbReference type="Gene3D" id="2.60.40.10">
    <property type="entry name" value="Immunoglobulins"/>
    <property type="match status" value="1"/>
</dbReference>
<gene>
    <name evidence="2" type="ORF">FF011L_38310</name>
</gene>
<keyword evidence="1" id="KW-0812">Transmembrane</keyword>
<reference evidence="2 3" key="1">
    <citation type="submission" date="2019-02" db="EMBL/GenBank/DDBJ databases">
        <title>Deep-cultivation of Planctomycetes and their phenomic and genomic characterization uncovers novel biology.</title>
        <authorList>
            <person name="Wiegand S."/>
            <person name="Jogler M."/>
            <person name="Boedeker C."/>
            <person name="Pinto D."/>
            <person name="Vollmers J."/>
            <person name="Rivas-Marin E."/>
            <person name="Kohn T."/>
            <person name="Peeters S.H."/>
            <person name="Heuer A."/>
            <person name="Rast P."/>
            <person name="Oberbeckmann S."/>
            <person name="Bunk B."/>
            <person name="Jeske O."/>
            <person name="Meyerdierks A."/>
            <person name="Storesund J.E."/>
            <person name="Kallscheuer N."/>
            <person name="Luecker S."/>
            <person name="Lage O.M."/>
            <person name="Pohl T."/>
            <person name="Merkel B.J."/>
            <person name="Hornburger P."/>
            <person name="Mueller R.-W."/>
            <person name="Bruemmer F."/>
            <person name="Labrenz M."/>
            <person name="Spormann A.M."/>
            <person name="Op den Camp H."/>
            <person name="Overmann J."/>
            <person name="Amann R."/>
            <person name="Jetten M.S.M."/>
            <person name="Mascher T."/>
            <person name="Medema M.H."/>
            <person name="Devos D.P."/>
            <person name="Kaster A.-K."/>
            <person name="Ovreas L."/>
            <person name="Rohde M."/>
            <person name="Galperin M.Y."/>
            <person name="Jogler C."/>
        </authorList>
    </citation>
    <scope>NUCLEOTIDE SEQUENCE [LARGE SCALE GENOMIC DNA]</scope>
    <source>
        <strain evidence="2 3">FF011L</strain>
    </source>
</reference>
<dbReference type="AlphaFoldDB" id="A0A517MJT7"/>
<dbReference type="InterPro" id="IPR013783">
    <property type="entry name" value="Ig-like_fold"/>
</dbReference>
<protein>
    <recommendedName>
        <fullName evidence="4">Cadherin domain-containing protein</fullName>
    </recommendedName>
</protein>
<dbReference type="KEGG" id="rml:FF011L_38310"/>
<proteinExistence type="predicted"/>
<evidence type="ECO:0000313" key="3">
    <source>
        <dbReference type="Proteomes" id="UP000320672"/>
    </source>
</evidence>
<sequence length="392" mass="43803">MTQRERFLAILVGGVLLLITLQWGINRFRTARADRDTEIARLTNEIETANNMNRLGFASREQMARFVERSLPSDPDRAVSEYSDWLLMLMEASGVTGSEVDSVNNSAFGDLYRVYNFRVSASGDMEKIVWLLHAFHRTDYLQRIRNMTIKPRGIGGDLQLSMSLEVLAMNEASPQQPPPSELSPLVDADVNNYLDPILDRNFFSPPNQSPRFAGEQNVKAILGETLKVSPKFEDPDGDTVSLELLGDIPEGITFNKSTGSIEWKPTELSSIKLRIAATDAGRPSRTVEQVLSVTVEEPPKEEMAKPASFDEASQAFLNALVYSKGSWEAWMTVRTRGEKLELRAGDEIEVGSVTGKVIDVTQRFIELEVDDRRFTLKLDDNLATAAREALVD</sequence>
<organism evidence="2 3">
    <name type="scientific">Roseimaritima multifibrata</name>
    <dbReference type="NCBI Taxonomy" id="1930274"/>
    <lineage>
        <taxon>Bacteria</taxon>
        <taxon>Pseudomonadati</taxon>
        <taxon>Planctomycetota</taxon>
        <taxon>Planctomycetia</taxon>
        <taxon>Pirellulales</taxon>
        <taxon>Pirellulaceae</taxon>
        <taxon>Roseimaritima</taxon>
    </lineage>
</organism>
<dbReference type="Pfam" id="PF05345">
    <property type="entry name" value="He_PIG"/>
    <property type="match status" value="1"/>
</dbReference>
<name>A0A517MJT7_9BACT</name>
<feature type="transmembrane region" description="Helical" evidence="1">
    <location>
        <begin position="7"/>
        <end position="25"/>
    </location>
</feature>
<accession>A0A517MJT7</accession>
<dbReference type="SUPFAM" id="SSF49313">
    <property type="entry name" value="Cadherin-like"/>
    <property type="match status" value="1"/>
</dbReference>
<dbReference type="GO" id="GO:0016020">
    <property type="term" value="C:membrane"/>
    <property type="evidence" value="ECO:0007669"/>
    <property type="project" value="InterPro"/>
</dbReference>
<dbReference type="InterPro" id="IPR015919">
    <property type="entry name" value="Cadherin-like_sf"/>
</dbReference>
<dbReference type="Proteomes" id="UP000320672">
    <property type="component" value="Chromosome"/>
</dbReference>
<dbReference type="OrthoDB" id="278280at2"/>
<dbReference type="RefSeq" id="WP_145352955.1">
    <property type="nucleotide sequence ID" value="NZ_CP036262.1"/>
</dbReference>
<keyword evidence="1" id="KW-0472">Membrane</keyword>
<dbReference type="GO" id="GO:0005509">
    <property type="term" value="F:calcium ion binding"/>
    <property type="evidence" value="ECO:0007669"/>
    <property type="project" value="InterPro"/>
</dbReference>
<keyword evidence="1" id="KW-1133">Transmembrane helix</keyword>
<dbReference type="EMBL" id="CP036262">
    <property type="protein sequence ID" value="QDS95047.1"/>
    <property type="molecule type" value="Genomic_DNA"/>
</dbReference>
<evidence type="ECO:0000313" key="2">
    <source>
        <dbReference type="EMBL" id="QDS95047.1"/>
    </source>
</evidence>
<evidence type="ECO:0000256" key="1">
    <source>
        <dbReference type="SAM" id="Phobius"/>
    </source>
</evidence>